<evidence type="ECO:0000256" key="3">
    <source>
        <dbReference type="ARBA" id="ARBA00022729"/>
    </source>
</evidence>
<gene>
    <name evidence="14" type="ORF">C8F04DRAFT_1107117</name>
</gene>
<keyword evidence="9 11" id="KW-0326">Glycosidase</keyword>
<comment type="catalytic activity">
    <reaction evidence="1">
        <text>Endohydrolysis of (1-&gt;4)-beta-D-glucosidic linkages in cellulose, lichenin and cereal beta-D-glucans.</text>
        <dbReference type="EC" id="3.2.1.4"/>
    </reaction>
</comment>
<evidence type="ECO:0000256" key="11">
    <source>
        <dbReference type="RuleBase" id="RU361164"/>
    </source>
</evidence>
<dbReference type="AlphaFoldDB" id="A0AAD6SSX6"/>
<dbReference type="GO" id="GO:0005576">
    <property type="term" value="C:extracellular region"/>
    <property type="evidence" value="ECO:0007669"/>
    <property type="project" value="InterPro"/>
</dbReference>
<dbReference type="InterPro" id="IPR001722">
    <property type="entry name" value="Glyco_hydro_7"/>
</dbReference>
<keyword evidence="4 11" id="KW-0378">Hydrolase</keyword>
<comment type="similarity">
    <text evidence="2 11">Belongs to the glycosyl hydrolase 7 (cellulase C) family.</text>
</comment>
<dbReference type="PANTHER" id="PTHR33753:SF1">
    <property type="entry name" value="ENDO-BETA-1,4-GLUCANASE CELB"/>
    <property type="match status" value="1"/>
</dbReference>
<evidence type="ECO:0000256" key="4">
    <source>
        <dbReference type="ARBA" id="ARBA00022801"/>
    </source>
</evidence>
<evidence type="ECO:0000259" key="13">
    <source>
        <dbReference type="PROSITE" id="PS51164"/>
    </source>
</evidence>
<dbReference type="GO" id="GO:0030248">
    <property type="term" value="F:cellulose binding"/>
    <property type="evidence" value="ECO:0007669"/>
    <property type="project" value="InterPro"/>
</dbReference>
<dbReference type="PROSITE" id="PS00562">
    <property type="entry name" value="CBM1_1"/>
    <property type="match status" value="1"/>
</dbReference>
<sequence length="477" mass="49973">MLSVIFVAASLITFALAQGVGTETTEQAPPITYSTCTTSDGCVTHDASIVLDGNFRWIHTADLTSCNPAGFNQTICPNETTCAENCLIEGVDLAGYNTTYGITTDGDALSLVFGTGGARVYLLDPSGNYTDFKVMNQEFTFDINIANVPCGYNAALYFSEMEVDGGLSSLNKAGAKYGTGYCDSQCPKGDFFDGIINYNGSLGACCNEMDIWEANSKATQLTPHPCNIPSEITCSGSQCTSVCDPSGCDFNPFRMGNPSFYGPGMTVDTNKPFTVVTQFVTDDGTATGTLSEIRRIYIQDGVVIQNAAVNIAGLPEVNAISQELCTDKIDTLFDAASFNTFGGLAQMGESLARGAVLVISLWDSLGSGMFWLDGLEGSNPSSPGALRGNCTTANSVSDPSASVTFSNIKVGDLNSTFASAVPPPISSSSSAPTSTASAPAATQTHWGQCGGMFYSGPTVCGSPFTCQESNPYYSQCL</sequence>
<evidence type="ECO:0000256" key="9">
    <source>
        <dbReference type="ARBA" id="ARBA00023295"/>
    </source>
</evidence>
<dbReference type="GO" id="GO:0008810">
    <property type="term" value="F:cellulase activity"/>
    <property type="evidence" value="ECO:0007669"/>
    <property type="project" value="UniProtKB-EC"/>
</dbReference>
<keyword evidence="7" id="KW-0325">Glycoprotein</keyword>
<dbReference type="PROSITE" id="PS51164">
    <property type="entry name" value="CBM1_2"/>
    <property type="match status" value="1"/>
</dbReference>
<evidence type="ECO:0000256" key="8">
    <source>
        <dbReference type="ARBA" id="ARBA00023277"/>
    </source>
</evidence>
<evidence type="ECO:0000256" key="1">
    <source>
        <dbReference type="ARBA" id="ARBA00000966"/>
    </source>
</evidence>
<dbReference type="CDD" id="cd07999">
    <property type="entry name" value="GH7_CBH_EG"/>
    <property type="match status" value="1"/>
</dbReference>
<name>A0AAD6SSX6_9AGAR</name>
<dbReference type="InterPro" id="IPR035971">
    <property type="entry name" value="CBD_sf"/>
</dbReference>
<keyword evidence="8" id="KW-0119">Carbohydrate metabolism</keyword>
<dbReference type="Proteomes" id="UP001218188">
    <property type="component" value="Unassembled WGS sequence"/>
</dbReference>
<reference evidence="14" key="1">
    <citation type="submission" date="2023-03" db="EMBL/GenBank/DDBJ databases">
        <title>Massive genome expansion in bonnet fungi (Mycena s.s.) driven by repeated elements and novel gene families across ecological guilds.</title>
        <authorList>
            <consortium name="Lawrence Berkeley National Laboratory"/>
            <person name="Harder C.B."/>
            <person name="Miyauchi S."/>
            <person name="Viragh M."/>
            <person name="Kuo A."/>
            <person name="Thoen E."/>
            <person name="Andreopoulos B."/>
            <person name="Lu D."/>
            <person name="Skrede I."/>
            <person name="Drula E."/>
            <person name="Henrissat B."/>
            <person name="Morin E."/>
            <person name="Kohler A."/>
            <person name="Barry K."/>
            <person name="LaButti K."/>
            <person name="Morin E."/>
            <person name="Salamov A."/>
            <person name="Lipzen A."/>
            <person name="Mereny Z."/>
            <person name="Hegedus B."/>
            <person name="Baldrian P."/>
            <person name="Stursova M."/>
            <person name="Weitz H."/>
            <person name="Taylor A."/>
            <person name="Grigoriev I.V."/>
            <person name="Nagy L.G."/>
            <person name="Martin F."/>
            <person name="Kauserud H."/>
        </authorList>
    </citation>
    <scope>NUCLEOTIDE SEQUENCE</scope>
    <source>
        <strain evidence="14">CBHHK200</strain>
    </source>
</reference>
<dbReference type="SMART" id="SM00236">
    <property type="entry name" value="fCBD"/>
    <property type="match status" value="1"/>
</dbReference>
<dbReference type="InterPro" id="IPR000254">
    <property type="entry name" value="CBD"/>
</dbReference>
<evidence type="ECO:0000313" key="15">
    <source>
        <dbReference type="Proteomes" id="UP001218188"/>
    </source>
</evidence>
<dbReference type="GO" id="GO:0030245">
    <property type="term" value="P:cellulose catabolic process"/>
    <property type="evidence" value="ECO:0007669"/>
    <property type="project" value="UniProtKB-KW"/>
</dbReference>
<keyword evidence="10 11" id="KW-0624">Polysaccharide degradation</keyword>
<feature type="signal peptide" evidence="12">
    <location>
        <begin position="1"/>
        <end position="17"/>
    </location>
</feature>
<dbReference type="Pfam" id="PF00840">
    <property type="entry name" value="Glyco_hydro_7"/>
    <property type="match status" value="1"/>
</dbReference>
<keyword evidence="15" id="KW-1185">Reference proteome</keyword>
<accession>A0AAD6SSX6</accession>
<evidence type="ECO:0000256" key="7">
    <source>
        <dbReference type="ARBA" id="ARBA00023180"/>
    </source>
</evidence>
<feature type="chain" id="PRO_5042022447" description="Glucanase" evidence="12">
    <location>
        <begin position="18"/>
        <end position="477"/>
    </location>
</feature>
<evidence type="ECO:0000256" key="6">
    <source>
        <dbReference type="ARBA" id="ARBA00023157"/>
    </source>
</evidence>
<dbReference type="InterPro" id="IPR013320">
    <property type="entry name" value="ConA-like_dom_sf"/>
</dbReference>
<proteinExistence type="inferred from homology"/>
<evidence type="ECO:0000256" key="10">
    <source>
        <dbReference type="ARBA" id="ARBA00023326"/>
    </source>
</evidence>
<keyword evidence="5 11" id="KW-0136">Cellulose degradation</keyword>
<protein>
    <recommendedName>
        <fullName evidence="11">Glucanase</fullName>
        <ecNumber evidence="11">3.2.1.-</ecNumber>
    </recommendedName>
</protein>
<evidence type="ECO:0000256" key="5">
    <source>
        <dbReference type="ARBA" id="ARBA00023001"/>
    </source>
</evidence>
<keyword evidence="3 12" id="KW-0732">Signal</keyword>
<dbReference type="PRINTS" id="PR00734">
    <property type="entry name" value="GLHYDRLASE7"/>
</dbReference>
<evidence type="ECO:0000256" key="12">
    <source>
        <dbReference type="SAM" id="SignalP"/>
    </source>
</evidence>
<dbReference type="Pfam" id="PF00734">
    <property type="entry name" value="CBM_1"/>
    <property type="match status" value="1"/>
</dbReference>
<dbReference type="SUPFAM" id="SSF57180">
    <property type="entry name" value="Cellulose-binding domain"/>
    <property type="match status" value="1"/>
</dbReference>
<dbReference type="SUPFAM" id="SSF49899">
    <property type="entry name" value="Concanavalin A-like lectins/glucanases"/>
    <property type="match status" value="1"/>
</dbReference>
<dbReference type="PANTHER" id="PTHR33753">
    <property type="entry name" value="1,4-BETA-D-GLUCAN CELLOBIOHYDROLASE B"/>
    <property type="match status" value="1"/>
</dbReference>
<feature type="domain" description="CBM1" evidence="13">
    <location>
        <begin position="441"/>
        <end position="477"/>
    </location>
</feature>
<dbReference type="EC" id="3.2.1.-" evidence="11"/>
<comment type="caution">
    <text evidence="14">The sequence shown here is derived from an EMBL/GenBank/DDBJ whole genome shotgun (WGS) entry which is preliminary data.</text>
</comment>
<keyword evidence="6" id="KW-1015">Disulfide bond</keyword>
<organism evidence="14 15">
    <name type="scientific">Mycena alexandri</name>
    <dbReference type="NCBI Taxonomy" id="1745969"/>
    <lineage>
        <taxon>Eukaryota</taxon>
        <taxon>Fungi</taxon>
        <taxon>Dikarya</taxon>
        <taxon>Basidiomycota</taxon>
        <taxon>Agaricomycotina</taxon>
        <taxon>Agaricomycetes</taxon>
        <taxon>Agaricomycetidae</taxon>
        <taxon>Agaricales</taxon>
        <taxon>Marasmiineae</taxon>
        <taxon>Mycenaceae</taxon>
        <taxon>Mycena</taxon>
    </lineage>
</organism>
<evidence type="ECO:0000256" key="2">
    <source>
        <dbReference type="ARBA" id="ARBA00006044"/>
    </source>
</evidence>
<dbReference type="Gene3D" id="2.70.100.10">
    <property type="entry name" value="Glycoside hydrolase, family 7, domain"/>
    <property type="match status" value="1"/>
</dbReference>
<dbReference type="EMBL" id="JARJCM010000072">
    <property type="protein sequence ID" value="KAJ7032516.1"/>
    <property type="molecule type" value="Genomic_DNA"/>
</dbReference>
<evidence type="ECO:0000313" key="14">
    <source>
        <dbReference type="EMBL" id="KAJ7032516.1"/>
    </source>
</evidence>
<dbReference type="InterPro" id="IPR037019">
    <property type="entry name" value="Glyco_hydro_7_sf"/>
</dbReference>